<dbReference type="Proteomes" id="UP000799118">
    <property type="component" value="Unassembled WGS sequence"/>
</dbReference>
<name>A0A6A4H105_9AGAR</name>
<organism evidence="1 2">
    <name type="scientific">Gymnopus androsaceus JB14</name>
    <dbReference type="NCBI Taxonomy" id="1447944"/>
    <lineage>
        <taxon>Eukaryota</taxon>
        <taxon>Fungi</taxon>
        <taxon>Dikarya</taxon>
        <taxon>Basidiomycota</taxon>
        <taxon>Agaricomycotina</taxon>
        <taxon>Agaricomycetes</taxon>
        <taxon>Agaricomycetidae</taxon>
        <taxon>Agaricales</taxon>
        <taxon>Marasmiineae</taxon>
        <taxon>Omphalotaceae</taxon>
        <taxon>Gymnopus</taxon>
    </lineage>
</organism>
<reference evidence="1" key="1">
    <citation type="journal article" date="2019" name="Environ. Microbiol.">
        <title>Fungal ecological strategies reflected in gene transcription - a case study of two litter decomposers.</title>
        <authorList>
            <person name="Barbi F."/>
            <person name="Kohler A."/>
            <person name="Barry K."/>
            <person name="Baskaran P."/>
            <person name="Daum C."/>
            <person name="Fauchery L."/>
            <person name="Ihrmark K."/>
            <person name="Kuo A."/>
            <person name="LaButti K."/>
            <person name="Lipzen A."/>
            <person name="Morin E."/>
            <person name="Grigoriev I.V."/>
            <person name="Henrissat B."/>
            <person name="Lindahl B."/>
            <person name="Martin F."/>
        </authorList>
    </citation>
    <scope>NUCLEOTIDE SEQUENCE</scope>
    <source>
        <strain evidence="1">JB14</strain>
    </source>
</reference>
<accession>A0A6A4H105</accession>
<protein>
    <submittedName>
        <fullName evidence="1">Uncharacterized protein</fullName>
    </submittedName>
</protein>
<evidence type="ECO:0000313" key="2">
    <source>
        <dbReference type="Proteomes" id="UP000799118"/>
    </source>
</evidence>
<dbReference type="EMBL" id="ML769638">
    <property type="protein sequence ID" value="KAE9391034.1"/>
    <property type="molecule type" value="Genomic_DNA"/>
</dbReference>
<sequence length="79" mass="8417">MTSSPTSFVPSADFGTGYYFGRFAEPNYPGFGAGKSLSNGTFYLVVMEEYVTGEANVGALLSIASNEIFYNVTTTTTTT</sequence>
<gene>
    <name evidence="1" type="ORF">BT96DRAFT_925546</name>
</gene>
<dbReference type="AlphaFoldDB" id="A0A6A4H105"/>
<proteinExistence type="predicted"/>
<keyword evidence="2" id="KW-1185">Reference proteome</keyword>
<dbReference type="OrthoDB" id="3944184at2759"/>
<evidence type="ECO:0000313" key="1">
    <source>
        <dbReference type="EMBL" id="KAE9391034.1"/>
    </source>
</evidence>